<dbReference type="OrthoDB" id="5814594at2759"/>
<organism evidence="1 2">
    <name type="scientific">Ancylostoma caninum</name>
    <name type="common">Dog hookworm</name>
    <dbReference type="NCBI Taxonomy" id="29170"/>
    <lineage>
        <taxon>Eukaryota</taxon>
        <taxon>Metazoa</taxon>
        <taxon>Ecdysozoa</taxon>
        <taxon>Nematoda</taxon>
        <taxon>Chromadorea</taxon>
        <taxon>Rhabditida</taxon>
        <taxon>Rhabditina</taxon>
        <taxon>Rhabditomorpha</taxon>
        <taxon>Strongyloidea</taxon>
        <taxon>Ancylostomatidae</taxon>
        <taxon>Ancylostomatinae</taxon>
        <taxon>Ancylostoma</taxon>
    </lineage>
</organism>
<dbReference type="AlphaFoldDB" id="A0A368GSH7"/>
<protein>
    <submittedName>
        <fullName evidence="1">Uncharacterized protein</fullName>
    </submittedName>
</protein>
<accession>A0A368GSH7</accession>
<gene>
    <name evidence="1" type="ORF">ANCCAN_08052</name>
</gene>
<dbReference type="Proteomes" id="UP000252519">
    <property type="component" value="Unassembled WGS sequence"/>
</dbReference>
<dbReference type="STRING" id="29170.A0A368GSH7"/>
<keyword evidence="2" id="KW-1185">Reference proteome</keyword>
<evidence type="ECO:0000313" key="2">
    <source>
        <dbReference type="Proteomes" id="UP000252519"/>
    </source>
</evidence>
<name>A0A368GSH7_ANCCA</name>
<dbReference type="EMBL" id="JOJR01000090">
    <property type="protein sequence ID" value="RCN45887.1"/>
    <property type="molecule type" value="Genomic_DNA"/>
</dbReference>
<sequence length="252" mass="28805">MVCRRQLDEMCECDSVIPPMTITLMAIAKRSFPTLHRRQVGECCKSLVICAAPELGNAHVLHLIDHCNRAGAHKSWFEFYMHHMMKLRCPDVMNRAIETICACLLLESQETLITASVLMVDFMMDKKGQIQFEVPYVIPLVKLLTQFIHRLKYFKKLEVAVNKFVKESSQGSLSTYQVDKCHIVRMIAGTPQSEAKQLLLPYLKHLLFFQLAPLELGLISFELFATFCDPASEDHDLEKLKFLCLLRKSGGL</sequence>
<proteinExistence type="predicted"/>
<evidence type="ECO:0000313" key="1">
    <source>
        <dbReference type="EMBL" id="RCN45887.1"/>
    </source>
</evidence>
<reference evidence="1 2" key="1">
    <citation type="submission" date="2014-10" db="EMBL/GenBank/DDBJ databases">
        <title>Draft genome of the hookworm Ancylostoma caninum.</title>
        <authorList>
            <person name="Mitreva M."/>
        </authorList>
    </citation>
    <scope>NUCLEOTIDE SEQUENCE [LARGE SCALE GENOMIC DNA]</scope>
    <source>
        <strain evidence="1 2">Baltimore</strain>
    </source>
</reference>
<comment type="caution">
    <text evidence="1">The sequence shown here is derived from an EMBL/GenBank/DDBJ whole genome shotgun (WGS) entry which is preliminary data.</text>
</comment>